<evidence type="ECO:0000256" key="2">
    <source>
        <dbReference type="ARBA" id="ARBA00008814"/>
    </source>
</evidence>
<name>A0ABP4IZV6_9PSEU</name>
<dbReference type="PANTHER" id="PTHR30532:SF1">
    <property type="entry name" value="IRON(3+)-HYDROXAMATE-BINDING PROTEIN FHUD"/>
    <property type="match status" value="1"/>
</dbReference>
<dbReference type="PROSITE" id="PS50983">
    <property type="entry name" value="FE_B12_PBP"/>
    <property type="match status" value="1"/>
</dbReference>
<comment type="caution">
    <text evidence="6">The sequence shown here is derived from an EMBL/GenBank/DDBJ whole genome shotgun (WGS) entry which is preliminary data.</text>
</comment>
<sequence>MLGALGASVLLGACGTRAPLPPADGGGPRVVTMVPALLDAALAVGTVPVLAAVVGTDPPAHLDGRADRIELMNGMLGVDVERVVAARPDLILTQAGEGNEVEGLRRVARTVEITLPQPAGRWKEYVAAVAGALDGTGALPAVESEHAGRVDAAREVLAALPGTCSVLQVDSDRVRSYGPDSFAGSLLREAGAAMTDAPAGAQWNADGYLDVSREQLAAVAGDTLFLMVRVMEGEDDAEARRDPLWSRLDAVVQGRAHVVDRGTWVHRGYFSAAHVLDDATRAAGG</sequence>
<keyword evidence="3" id="KW-0813">Transport</keyword>
<keyword evidence="4" id="KW-0732">Signal</keyword>
<evidence type="ECO:0000256" key="4">
    <source>
        <dbReference type="ARBA" id="ARBA00022729"/>
    </source>
</evidence>
<dbReference type="SUPFAM" id="SSF53807">
    <property type="entry name" value="Helical backbone' metal receptor"/>
    <property type="match status" value="1"/>
</dbReference>
<comment type="subcellular location">
    <subcellularLocation>
        <location evidence="1">Cell envelope</location>
    </subcellularLocation>
</comment>
<organism evidence="6 7">
    <name type="scientific">Pseudonocardia kongjuensis</name>
    <dbReference type="NCBI Taxonomy" id="102227"/>
    <lineage>
        <taxon>Bacteria</taxon>
        <taxon>Bacillati</taxon>
        <taxon>Actinomycetota</taxon>
        <taxon>Actinomycetes</taxon>
        <taxon>Pseudonocardiales</taxon>
        <taxon>Pseudonocardiaceae</taxon>
        <taxon>Pseudonocardia</taxon>
    </lineage>
</organism>
<gene>
    <name evidence="6" type="ORF">GCM10009613_63830</name>
</gene>
<dbReference type="Pfam" id="PF01497">
    <property type="entry name" value="Peripla_BP_2"/>
    <property type="match status" value="1"/>
</dbReference>
<dbReference type="InterPro" id="IPR002491">
    <property type="entry name" value="ABC_transptr_periplasmic_BD"/>
</dbReference>
<dbReference type="Proteomes" id="UP001501414">
    <property type="component" value="Unassembled WGS sequence"/>
</dbReference>
<reference evidence="7" key="1">
    <citation type="journal article" date="2019" name="Int. J. Syst. Evol. Microbiol.">
        <title>The Global Catalogue of Microorganisms (GCM) 10K type strain sequencing project: providing services to taxonomists for standard genome sequencing and annotation.</title>
        <authorList>
            <consortium name="The Broad Institute Genomics Platform"/>
            <consortium name="The Broad Institute Genome Sequencing Center for Infectious Disease"/>
            <person name="Wu L."/>
            <person name="Ma J."/>
        </authorList>
    </citation>
    <scope>NUCLEOTIDE SEQUENCE [LARGE SCALE GENOMIC DNA]</scope>
    <source>
        <strain evidence="7">JCM 11896</strain>
    </source>
</reference>
<protein>
    <recommendedName>
        <fullName evidence="5">Fe/B12 periplasmic-binding domain-containing protein</fullName>
    </recommendedName>
</protein>
<comment type="similarity">
    <text evidence="2">Belongs to the bacterial solute-binding protein 8 family.</text>
</comment>
<dbReference type="Gene3D" id="3.40.50.1980">
    <property type="entry name" value="Nitrogenase molybdenum iron protein domain"/>
    <property type="match status" value="2"/>
</dbReference>
<accession>A0ABP4IZV6</accession>
<dbReference type="EMBL" id="BAAAJK010000059">
    <property type="protein sequence ID" value="GAA1403109.1"/>
    <property type="molecule type" value="Genomic_DNA"/>
</dbReference>
<dbReference type="PANTHER" id="PTHR30532">
    <property type="entry name" value="IRON III DICITRATE-BINDING PERIPLASMIC PROTEIN"/>
    <property type="match status" value="1"/>
</dbReference>
<evidence type="ECO:0000313" key="7">
    <source>
        <dbReference type="Proteomes" id="UP001501414"/>
    </source>
</evidence>
<evidence type="ECO:0000256" key="3">
    <source>
        <dbReference type="ARBA" id="ARBA00022448"/>
    </source>
</evidence>
<evidence type="ECO:0000313" key="6">
    <source>
        <dbReference type="EMBL" id="GAA1403109.1"/>
    </source>
</evidence>
<evidence type="ECO:0000259" key="5">
    <source>
        <dbReference type="PROSITE" id="PS50983"/>
    </source>
</evidence>
<keyword evidence="7" id="KW-1185">Reference proteome</keyword>
<evidence type="ECO:0000256" key="1">
    <source>
        <dbReference type="ARBA" id="ARBA00004196"/>
    </source>
</evidence>
<dbReference type="InterPro" id="IPR051313">
    <property type="entry name" value="Bact_iron-sidero_bind"/>
</dbReference>
<proteinExistence type="inferred from homology"/>
<feature type="domain" description="Fe/B12 periplasmic-binding" evidence="5">
    <location>
        <begin position="29"/>
        <end position="285"/>
    </location>
</feature>